<feature type="domain" description="Prokaryotic-type class I peptide chain release factors" evidence="2">
    <location>
        <begin position="126"/>
        <end position="142"/>
    </location>
</feature>
<dbReference type="Proteomes" id="UP000295781">
    <property type="component" value="Chromosome"/>
</dbReference>
<comment type="similarity">
    <text evidence="1">Belongs to the prokaryotic/mitochondrial release factor family.</text>
</comment>
<dbReference type="PROSITE" id="PS00745">
    <property type="entry name" value="RF_PROK_I"/>
    <property type="match status" value="1"/>
</dbReference>
<dbReference type="OrthoDB" id="9815709at2"/>
<organism evidence="3 4">
    <name type="scientific">Sorangium cellulosum</name>
    <name type="common">Polyangium cellulosum</name>
    <dbReference type="NCBI Taxonomy" id="56"/>
    <lineage>
        <taxon>Bacteria</taxon>
        <taxon>Pseudomonadati</taxon>
        <taxon>Myxococcota</taxon>
        <taxon>Polyangia</taxon>
        <taxon>Polyangiales</taxon>
        <taxon>Polyangiaceae</taxon>
        <taxon>Sorangium</taxon>
    </lineage>
</organism>
<evidence type="ECO:0000313" key="4">
    <source>
        <dbReference type="Proteomes" id="UP000295781"/>
    </source>
</evidence>
<dbReference type="PANTHER" id="PTHR43116:SF3">
    <property type="entry name" value="CLASS I PEPTIDE CHAIN RELEASE FACTOR"/>
    <property type="match status" value="1"/>
</dbReference>
<dbReference type="Gene3D" id="3.30.160.20">
    <property type="match status" value="1"/>
</dbReference>
<dbReference type="PANTHER" id="PTHR43116">
    <property type="entry name" value="PEPTIDE CHAIN RELEASE FACTOR 2"/>
    <property type="match status" value="1"/>
</dbReference>
<accession>A0A4V0NEC5</accession>
<reference evidence="3 4" key="1">
    <citation type="submission" date="2015-09" db="EMBL/GenBank/DDBJ databases">
        <title>Sorangium comparison.</title>
        <authorList>
            <person name="Zaburannyi N."/>
            <person name="Bunk B."/>
            <person name="Overmann J."/>
            <person name="Mueller R."/>
        </authorList>
    </citation>
    <scope>NUCLEOTIDE SEQUENCE [LARGE SCALE GENOMIC DNA]</scope>
    <source>
        <strain evidence="3 4">So ceGT47</strain>
    </source>
</reference>
<dbReference type="RefSeq" id="WP_129352771.1">
    <property type="nucleotide sequence ID" value="NZ_CP012670.1"/>
</dbReference>
<dbReference type="Pfam" id="PF00472">
    <property type="entry name" value="RF-1"/>
    <property type="match status" value="1"/>
</dbReference>
<dbReference type="InterPro" id="IPR045853">
    <property type="entry name" value="Pep_chain_release_fac_I_sf"/>
</dbReference>
<evidence type="ECO:0000313" key="3">
    <source>
        <dbReference type="EMBL" id="AUX25692.1"/>
    </source>
</evidence>
<protein>
    <submittedName>
        <fullName evidence="3">Class I peptide chain release factor</fullName>
    </submittedName>
</protein>
<name>A0A4V0NEC5_SORCE</name>
<dbReference type="SUPFAM" id="SSF75620">
    <property type="entry name" value="Release factor"/>
    <property type="match status" value="1"/>
</dbReference>
<dbReference type="AlphaFoldDB" id="A0A4V0NEC5"/>
<gene>
    <name evidence="3" type="ORF">SOCEGT47_062410</name>
</gene>
<dbReference type="GO" id="GO:0003747">
    <property type="term" value="F:translation release factor activity"/>
    <property type="evidence" value="ECO:0007669"/>
    <property type="project" value="InterPro"/>
</dbReference>
<sequence>MSRSWVQISAGRGPVEVRRFVARLAERMEALCEERGLVVVDVTVHGDEDAPGSVEILVEGDALRCLAGEIGTHALVERSPERGRAARKRWFAGVAVHPAGAGADSGVTACAGADIDPRELEISACRASGPGGQHVNKTLSAVRIHHRPSGITVRVADERSQHANVRRGVERIAERLAARAARRAAEGEVARWREHDRLVRGEPVRTYRAGRRGALEVAEGRVAR</sequence>
<evidence type="ECO:0000259" key="2">
    <source>
        <dbReference type="PROSITE" id="PS00745"/>
    </source>
</evidence>
<dbReference type="Gene3D" id="3.30.70.1660">
    <property type="match status" value="1"/>
</dbReference>
<evidence type="ECO:0000256" key="1">
    <source>
        <dbReference type="ARBA" id="ARBA00010835"/>
    </source>
</evidence>
<proteinExistence type="inferred from homology"/>
<dbReference type="InterPro" id="IPR000352">
    <property type="entry name" value="Pep_chain_release_fac_I"/>
</dbReference>
<dbReference type="EMBL" id="CP012670">
    <property type="protein sequence ID" value="AUX25692.1"/>
    <property type="molecule type" value="Genomic_DNA"/>
</dbReference>